<protein>
    <submittedName>
        <fullName evidence="3">Uncharacterized protein</fullName>
    </submittedName>
</protein>
<feature type="region of interest" description="Disordered" evidence="1">
    <location>
        <begin position="1"/>
        <end position="27"/>
    </location>
</feature>
<feature type="transmembrane region" description="Helical" evidence="2">
    <location>
        <begin position="46"/>
        <end position="66"/>
    </location>
</feature>
<dbReference type="InterPro" id="IPR053008">
    <property type="entry name" value="Phomopsin_biosynth_assoc"/>
</dbReference>
<dbReference type="PANTHER" id="PTHR35896:SF3">
    <property type="entry name" value="MAJOR FACILITATOR SUPERFAMILY TRANSPORTER"/>
    <property type="match status" value="1"/>
</dbReference>
<dbReference type="AlphaFoldDB" id="A0A9W8YW87"/>
<keyword evidence="2" id="KW-0812">Transmembrane</keyword>
<organism evidence="3 4">
    <name type="scientific">Gnomoniopsis smithogilvyi</name>
    <dbReference type="NCBI Taxonomy" id="1191159"/>
    <lineage>
        <taxon>Eukaryota</taxon>
        <taxon>Fungi</taxon>
        <taxon>Dikarya</taxon>
        <taxon>Ascomycota</taxon>
        <taxon>Pezizomycotina</taxon>
        <taxon>Sordariomycetes</taxon>
        <taxon>Sordariomycetidae</taxon>
        <taxon>Diaporthales</taxon>
        <taxon>Gnomoniaceae</taxon>
        <taxon>Gnomoniopsis</taxon>
    </lineage>
</organism>
<dbReference type="EMBL" id="JAPEVB010000003">
    <property type="protein sequence ID" value="KAJ4391589.1"/>
    <property type="molecule type" value="Genomic_DNA"/>
</dbReference>
<evidence type="ECO:0000256" key="2">
    <source>
        <dbReference type="SAM" id="Phobius"/>
    </source>
</evidence>
<evidence type="ECO:0000313" key="3">
    <source>
        <dbReference type="EMBL" id="KAJ4391589.1"/>
    </source>
</evidence>
<dbReference type="Proteomes" id="UP001140453">
    <property type="component" value="Unassembled WGS sequence"/>
</dbReference>
<comment type="caution">
    <text evidence="3">The sequence shown here is derived from an EMBL/GenBank/DDBJ whole genome shotgun (WGS) entry which is preliminary data.</text>
</comment>
<proteinExistence type="predicted"/>
<dbReference type="OrthoDB" id="3501153at2759"/>
<keyword evidence="2" id="KW-0472">Membrane</keyword>
<sequence length="245" mass="28205">MKNETEARPFLEYSDDPAESGESGGIRQFSENSKNAIRNSRLARDLLVFLVASLLWLGAIFFLLPWPSSSGNWKPTNHAGSKSVQSGAGDYRLYNITSNAHFVTCGNSTAEAQRKGCRYDTLLNHWVPAACMDQEWIDEYEDDDSWTAFADVNLTQRLAPEDMGKREHYYTSIRDHVNHCAWLWRKQFWTLFENRKVFDGVIVNTYHTEHCAEFLSELMTMNRTQPTLVRVGFSGCWVKNEDEEL</sequence>
<evidence type="ECO:0000313" key="4">
    <source>
        <dbReference type="Proteomes" id="UP001140453"/>
    </source>
</evidence>
<gene>
    <name evidence="3" type="ORF">N0V93_005208</name>
</gene>
<name>A0A9W8YW87_9PEZI</name>
<keyword evidence="4" id="KW-1185">Reference proteome</keyword>
<reference evidence="3" key="1">
    <citation type="submission" date="2022-10" db="EMBL/GenBank/DDBJ databases">
        <title>Tapping the CABI collections for fungal endophytes: first genome assemblies for Collariella, Neodidymelliopsis, Ascochyta clinopodiicola, Didymella pomorum, Didymosphaeria variabile, Neocosmospora piperis and Neocucurbitaria cava.</title>
        <authorList>
            <person name="Hill R."/>
        </authorList>
    </citation>
    <scope>NUCLEOTIDE SEQUENCE</scope>
    <source>
        <strain evidence="3">IMI 355082</strain>
    </source>
</reference>
<evidence type="ECO:0000256" key="1">
    <source>
        <dbReference type="SAM" id="MobiDB-lite"/>
    </source>
</evidence>
<accession>A0A9W8YW87</accession>
<dbReference type="PANTHER" id="PTHR35896">
    <property type="entry name" value="IG-LIKE DOMAIN-CONTAINING PROTEIN"/>
    <property type="match status" value="1"/>
</dbReference>
<keyword evidence="2" id="KW-1133">Transmembrane helix</keyword>